<evidence type="ECO:0000313" key="2">
    <source>
        <dbReference type="EMBL" id="BBT18431.1"/>
    </source>
</evidence>
<dbReference type="RefSeq" id="WP_182850837.1">
    <property type="nucleotide sequence ID" value="NZ_AP022213.1"/>
</dbReference>
<reference evidence="2 3" key="1">
    <citation type="submission" date="2019-12" db="EMBL/GenBank/DDBJ databases">
        <title>complete genome sequences of Pseudomonas otitidis str. WP8-S17-CRE-03 isolated from wastewater treatment plant effluent.</title>
        <authorList>
            <person name="Sekizuka T."/>
            <person name="Itokawa K."/>
            <person name="Yatsu K."/>
            <person name="Inamine Y."/>
            <person name="Kuroda M."/>
        </authorList>
    </citation>
    <scope>NUCLEOTIDE SEQUENCE [LARGE SCALE GENOMIC DNA]</scope>
    <source>
        <strain evidence="2 3">WP8-S17-CRE-03</strain>
    </source>
</reference>
<name>A0A6S5RQE9_9GAMM</name>
<protein>
    <submittedName>
        <fullName evidence="2">Uncharacterized protein</fullName>
    </submittedName>
</protein>
<sequence>MTGQPQWRFLPLPLGAKARDPMQDEFFQDQSIEGIDHALVRETIQNSLDAKVGDGPVRVVLSLGRISAVRASYWFPEESQAHFSAPEIRLGSLPAWGSEDCDFLTIEDFGTAGLEGKIDSADPNDGGNFYHFFRAEGLSNKQDGDRGSWGVGKIVIPRSSRIRSFLAVTRRVSEPGIHLIGQAILKHHTVAGERYTPDGWFSLLKNGLQVPYSDDEVTKRLKYDFKLSRENEPGLGVVIPWVYTDYLSLERLAAVIAREYFIPILAGNLIIELRDHQADTHQRFDASSFNALKQAAPGDERFQDAIHLSGSLLGLENSAPLHVDVQHESGELLLDYDWGHYQLSVPSQEIDSALDHGRVVHFKVPMIIKPAKMPESVGHFDVVVKRKSGRNLPIYVRDELLIPNQTASKAKVPDAIALVHASGSAIADALRRAECPAHTDWKSSRDKYRERQYREGNRLIPFVRDSACKLIDKLVSVDGLPDHNLLADLLPLPSDDSPPQPKQGKDFADREKDKKQSPVPEPKDVPPPNPRCWRLSQSQGEVRLSGVPSGFENPAGYRLTLRAAYDLHGRNPFKAHSKFDFDLLRAAQKGVDEKSDFRISSSEGITVLSGDHGSLTIDVINPDFEMIFRPADLNRDLIMKVNSSPIGDSTDEDEEAEE</sequence>
<gene>
    <name evidence="2" type="ORF">WP8S17C03_44800</name>
</gene>
<proteinExistence type="predicted"/>
<evidence type="ECO:0000313" key="3">
    <source>
        <dbReference type="Proteomes" id="UP000515591"/>
    </source>
</evidence>
<organism evidence="2 3">
    <name type="scientific">Metapseudomonas otitidis</name>
    <dbReference type="NCBI Taxonomy" id="319939"/>
    <lineage>
        <taxon>Bacteria</taxon>
        <taxon>Pseudomonadati</taxon>
        <taxon>Pseudomonadota</taxon>
        <taxon>Gammaproteobacteria</taxon>
        <taxon>Pseudomonadales</taxon>
        <taxon>Pseudomonadaceae</taxon>
        <taxon>Metapseudomonas</taxon>
    </lineage>
</organism>
<feature type="compositionally biased region" description="Basic and acidic residues" evidence="1">
    <location>
        <begin position="503"/>
        <end position="524"/>
    </location>
</feature>
<accession>A0A6S5RQE9</accession>
<dbReference type="EMBL" id="AP022213">
    <property type="protein sequence ID" value="BBT18431.1"/>
    <property type="molecule type" value="Genomic_DNA"/>
</dbReference>
<evidence type="ECO:0000256" key="1">
    <source>
        <dbReference type="SAM" id="MobiDB-lite"/>
    </source>
</evidence>
<dbReference type="Proteomes" id="UP000515591">
    <property type="component" value="Chromosome"/>
</dbReference>
<dbReference type="AlphaFoldDB" id="A0A6S5RQE9"/>
<feature type="region of interest" description="Disordered" evidence="1">
    <location>
        <begin position="489"/>
        <end position="531"/>
    </location>
</feature>